<protein>
    <submittedName>
        <fullName evidence="2">Lysophospholipase</fullName>
    </submittedName>
</protein>
<feature type="domain" description="Serine aminopeptidase S33" evidence="1">
    <location>
        <begin position="29"/>
        <end position="260"/>
    </location>
</feature>
<dbReference type="SUPFAM" id="SSF53474">
    <property type="entry name" value="alpha/beta-Hydrolases"/>
    <property type="match status" value="1"/>
</dbReference>
<evidence type="ECO:0000313" key="2">
    <source>
        <dbReference type="EMBL" id="MBF6229558.1"/>
    </source>
</evidence>
<evidence type="ECO:0000259" key="1">
    <source>
        <dbReference type="Pfam" id="PF12146"/>
    </source>
</evidence>
<dbReference type="InterPro" id="IPR029058">
    <property type="entry name" value="AB_hydrolase_fold"/>
</dbReference>
<dbReference type="InterPro" id="IPR022742">
    <property type="entry name" value="Hydrolase_4"/>
</dbReference>
<evidence type="ECO:0000313" key="3">
    <source>
        <dbReference type="Proteomes" id="UP000807309"/>
    </source>
</evidence>
<dbReference type="RefSeq" id="WP_195036389.1">
    <property type="nucleotide sequence ID" value="NZ_JADLRE010000043.1"/>
</dbReference>
<sequence length="291" mass="31365">MTNSPIVNSFTLDGGGPRLTSLHWAPCGPARASVVIVHGLGEHAARYDSTARLFTAAGFSVLAMDYEGFGRSEGRRGDVRYESTARAVDHLIAHERARTGGAPVVLYGHSLGGLYAFLYAADRPRADVAAVVVTGPAFDSELRNQRLKMAVVRTLGRTFPTLTLPNGLRFERVNRDPDVVAERYADPLVHGRATARFAIDVLAQMDRVASAATRVAVPLLVVHGDADLINPVSASRRVVDLVPSATLRICPGVFHGLEDEAEGPVILAEVIAWIDRTLRGEKPDTKESSPR</sequence>
<gene>
    <name evidence="2" type="ORF">IU470_31280</name>
</gene>
<dbReference type="InterPro" id="IPR000073">
    <property type="entry name" value="AB_hydrolase_1"/>
</dbReference>
<dbReference type="InterPro" id="IPR051044">
    <property type="entry name" value="MAG_DAG_Lipase"/>
</dbReference>
<comment type="caution">
    <text evidence="2">The sequence shown here is derived from an EMBL/GenBank/DDBJ whole genome shotgun (WGS) entry which is preliminary data.</text>
</comment>
<accession>A0ABS0CM77</accession>
<reference evidence="2 3" key="1">
    <citation type="submission" date="2020-10" db="EMBL/GenBank/DDBJ databases">
        <title>Identification of Nocardia species via Next-generation sequencing and recognition of intraspecies genetic diversity.</title>
        <authorList>
            <person name="Li P."/>
            <person name="Li P."/>
            <person name="Lu B."/>
        </authorList>
    </citation>
    <scope>NUCLEOTIDE SEQUENCE [LARGE SCALE GENOMIC DNA]</scope>
    <source>
        <strain evidence="2 3">N-11</strain>
    </source>
</reference>
<dbReference type="PRINTS" id="PR00111">
    <property type="entry name" value="ABHYDROLASE"/>
</dbReference>
<proteinExistence type="predicted"/>
<name>A0ABS0CM77_9NOCA</name>
<organism evidence="2 3">
    <name type="scientific">Nocardia abscessus</name>
    <dbReference type="NCBI Taxonomy" id="120957"/>
    <lineage>
        <taxon>Bacteria</taxon>
        <taxon>Bacillati</taxon>
        <taxon>Actinomycetota</taxon>
        <taxon>Actinomycetes</taxon>
        <taxon>Mycobacteriales</taxon>
        <taxon>Nocardiaceae</taxon>
        <taxon>Nocardia</taxon>
    </lineage>
</organism>
<dbReference type="Proteomes" id="UP000807309">
    <property type="component" value="Unassembled WGS sequence"/>
</dbReference>
<dbReference type="Gene3D" id="3.40.50.1820">
    <property type="entry name" value="alpha/beta hydrolase"/>
    <property type="match status" value="1"/>
</dbReference>
<dbReference type="Pfam" id="PF12146">
    <property type="entry name" value="Hydrolase_4"/>
    <property type="match status" value="1"/>
</dbReference>
<dbReference type="PANTHER" id="PTHR11614">
    <property type="entry name" value="PHOSPHOLIPASE-RELATED"/>
    <property type="match status" value="1"/>
</dbReference>
<dbReference type="EMBL" id="JADLRE010000043">
    <property type="protein sequence ID" value="MBF6229558.1"/>
    <property type="molecule type" value="Genomic_DNA"/>
</dbReference>
<keyword evidence="3" id="KW-1185">Reference proteome</keyword>